<evidence type="ECO:0008006" key="3">
    <source>
        <dbReference type="Google" id="ProtNLM"/>
    </source>
</evidence>
<proteinExistence type="predicted"/>
<protein>
    <recommendedName>
        <fullName evidence="3">DUF2250 domain-containing protein</fullName>
    </recommendedName>
</protein>
<keyword evidence="2" id="KW-1185">Reference proteome</keyword>
<organism evidence="1 2">
    <name type="scientific">Natrialba swarupiae</name>
    <dbReference type="NCBI Taxonomy" id="2448032"/>
    <lineage>
        <taxon>Archaea</taxon>
        <taxon>Methanobacteriati</taxon>
        <taxon>Methanobacteriota</taxon>
        <taxon>Stenosarchaea group</taxon>
        <taxon>Halobacteria</taxon>
        <taxon>Halobacteriales</taxon>
        <taxon>Natrialbaceae</taxon>
        <taxon>Natrialba</taxon>
    </lineage>
</organism>
<comment type="caution">
    <text evidence="1">The sequence shown here is derived from an EMBL/GenBank/DDBJ whole genome shotgun (WGS) entry which is preliminary data.</text>
</comment>
<evidence type="ECO:0000313" key="1">
    <source>
        <dbReference type="EMBL" id="TYT63865.1"/>
    </source>
</evidence>
<dbReference type="AlphaFoldDB" id="A0A5D5ASL9"/>
<dbReference type="EMBL" id="VTAW01000001">
    <property type="protein sequence ID" value="TYT63865.1"/>
    <property type="molecule type" value="Genomic_DNA"/>
</dbReference>
<gene>
    <name evidence="1" type="ORF">FYC77_01205</name>
</gene>
<reference evidence="1 2" key="1">
    <citation type="submission" date="2019-08" db="EMBL/GenBank/DDBJ databases">
        <title>Archaea genome.</title>
        <authorList>
            <person name="Kajale S."/>
            <person name="Shouche Y."/>
            <person name="Deshpande N."/>
            <person name="Sharma A."/>
        </authorList>
    </citation>
    <scope>NUCLEOTIDE SEQUENCE [LARGE SCALE GENOMIC DNA]</scope>
    <source>
        <strain evidence="1 2">ESP3B_9</strain>
    </source>
</reference>
<evidence type="ECO:0000313" key="2">
    <source>
        <dbReference type="Proteomes" id="UP000324104"/>
    </source>
</evidence>
<dbReference type="Proteomes" id="UP000324104">
    <property type="component" value="Unassembled WGS sequence"/>
</dbReference>
<accession>A0A5D5ASL9</accession>
<sequence>MVSDSSLSLTEQIVLLALVRSERDGEAPIQTHDLRRQCDRCLDRVDTDVVGSPKEADVVRSLYRLEDDGVVEEVEGTGTSPTGKGRPAYAVADAPETVLETVDDDIVDSVFE</sequence>
<dbReference type="RefSeq" id="WP_149079672.1">
    <property type="nucleotide sequence ID" value="NZ_VTAW01000001.1"/>
</dbReference>
<name>A0A5D5ASL9_9EURY</name>